<dbReference type="EMBL" id="KK104750">
    <property type="protein sequence ID" value="KIY93468.1"/>
    <property type="molecule type" value="Genomic_DNA"/>
</dbReference>
<keyword evidence="3" id="KW-0067">ATP-binding</keyword>
<dbReference type="AlphaFoldDB" id="A0A0D2KC83"/>
<dbReference type="PANTHER" id="PTHR43585">
    <property type="entry name" value="FUMIPYRROLE BIOSYNTHESIS PROTEIN C"/>
    <property type="match status" value="1"/>
</dbReference>
<dbReference type="KEGG" id="mng:MNEG_14494"/>
<evidence type="ECO:0000313" key="5">
    <source>
        <dbReference type="Proteomes" id="UP000054498"/>
    </source>
</evidence>
<organism evidence="4 5">
    <name type="scientific">Monoraphidium neglectum</name>
    <dbReference type="NCBI Taxonomy" id="145388"/>
    <lineage>
        <taxon>Eukaryota</taxon>
        <taxon>Viridiplantae</taxon>
        <taxon>Chlorophyta</taxon>
        <taxon>core chlorophytes</taxon>
        <taxon>Chlorophyceae</taxon>
        <taxon>CS clade</taxon>
        <taxon>Sphaeropleales</taxon>
        <taxon>Selenastraceae</taxon>
        <taxon>Monoraphidium</taxon>
    </lineage>
</organism>
<keyword evidence="1" id="KW-0436">Ligase</keyword>
<dbReference type="PANTHER" id="PTHR43585:SF2">
    <property type="entry name" value="ATP-GRASP ENZYME FSQD"/>
    <property type="match status" value="1"/>
</dbReference>
<evidence type="ECO:0000256" key="1">
    <source>
        <dbReference type="ARBA" id="ARBA00022598"/>
    </source>
</evidence>
<proteinExistence type="predicted"/>
<dbReference type="SUPFAM" id="SSF56059">
    <property type="entry name" value="Glutathione synthetase ATP-binding domain-like"/>
    <property type="match status" value="1"/>
</dbReference>
<gene>
    <name evidence="4" type="ORF">MNEG_14494</name>
</gene>
<reference evidence="4 5" key="1">
    <citation type="journal article" date="2013" name="BMC Genomics">
        <title>Reconstruction of the lipid metabolism for the microalga Monoraphidium neglectum from its genome sequence reveals characteristics suitable for biofuel production.</title>
        <authorList>
            <person name="Bogen C."/>
            <person name="Al-Dilaimi A."/>
            <person name="Albersmeier A."/>
            <person name="Wichmann J."/>
            <person name="Grundmann M."/>
            <person name="Rupp O."/>
            <person name="Lauersen K.J."/>
            <person name="Blifernez-Klassen O."/>
            <person name="Kalinowski J."/>
            <person name="Goesmann A."/>
            <person name="Mussgnug J.H."/>
            <person name="Kruse O."/>
        </authorList>
    </citation>
    <scope>NUCLEOTIDE SEQUENCE [LARGE SCALE GENOMIC DNA]</scope>
    <source>
        <strain evidence="4 5">SAG 48.87</strain>
    </source>
</reference>
<dbReference type="GeneID" id="25732062"/>
<dbReference type="GO" id="GO:0005524">
    <property type="term" value="F:ATP binding"/>
    <property type="evidence" value="ECO:0007669"/>
    <property type="project" value="UniProtKB-KW"/>
</dbReference>
<dbReference type="GO" id="GO:0016874">
    <property type="term" value="F:ligase activity"/>
    <property type="evidence" value="ECO:0007669"/>
    <property type="project" value="UniProtKB-KW"/>
</dbReference>
<protein>
    <submittedName>
        <fullName evidence="4">ATP-grasp domain containing 1</fullName>
    </submittedName>
</protein>
<evidence type="ECO:0000256" key="3">
    <source>
        <dbReference type="ARBA" id="ARBA00022840"/>
    </source>
</evidence>
<dbReference type="Proteomes" id="UP000054498">
    <property type="component" value="Unassembled WGS sequence"/>
</dbReference>
<dbReference type="Pfam" id="PF13535">
    <property type="entry name" value="ATP-grasp_4"/>
    <property type="match status" value="1"/>
</dbReference>
<dbReference type="STRING" id="145388.A0A0D2KC83"/>
<name>A0A0D2KC83_9CHLO</name>
<dbReference type="RefSeq" id="XP_013892488.1">
    <property type="nucleotide sequence ID" value="XM_014037034.1"/>
</dbReference>
<accession>A0A0D2KC83</accession>
<evidence type="ECO:0000313" key="4">
    <source>
        <dbReference type="EMBL" id="KIY93468.1"/>
    </source>
</evidence>
<dbReference type="OrthoDB" id="434648at2759"/>
<keyword evidence="2" id="KW-0547">Nucleotide-binding</keyword>
<evidence type="ECO:0000256" key="2">
    <source>
        <dbReference type="ARBA" id="ARBA00022741"/>
    </source>
</evidence>
<keyword evidence="5" id="KW-1185">Reference proteome</keyword>
<dbReference type="InterPro" id="IPR052032">
    <property type="entry name" value="ATP-dep_AA_Ligase"/>
</dbReference>
<dbReference type="Gene3D" id="3.30.470.20">
    <property type="entry name" value="ATP-grasp fold, B domain"/>
    <property type="match status" value="2"/>
</dbReference>
<sequence length="316" mass="33068">MPLGARSAAAGAGWAILNATAYKDGSLSTFEDESDTEGNANAALEFFTDLMLEQYMDGCEVDCDIVLSNGKVVYANVVDNGPTQEPWFQETNTNSPSLLSAQQQAELIECATASLKALGLTHGVQHTELKYTSRGARLLEVRGAPGGVGPAAHAAARWAAARLWMKASPGEVNPRMGGRGVHTINKLSTGVCMVTEQLLASCGLPCAPPRPAAPLACIGEYGVVSPASGILADNSVIEKWAAHPDVVYCRPLADVGAKMTCAQDGFPTWIAEVMVRKATPQEAVEFVQSVHDDILASVKITPASASKAAGKAASEE</sequence>